<dbReference type="Pfam" id="PF02628">
    <property type="entry name" value="COX15-CtaA"/>
    <property type="match status" value="1"/>
</dbReference>
<feature type="transmembrane region" description="Helical" evidence="13">
    <location>
        <begin position="338"/>
        <end position="356"/>
    </location>
</feature>
<comment type="pathway">
    <text evidence="11">Porphyrin-containing compound metabolism.</text>
</comment>
<dbReference type="InterPro" id="IPR003780">
    <property type="entry name" value="COX15/CtaA_fam"/>
</dbReference>
<protein>
    <submittedName>
        <fullName evidence="14">Cytochrome c oxidase assembly protein subunit 15</fullName>
    </submittedName>
</protein>
<keyword evidence="2" id="KW-1003">Cell membrane</keyword>
<feature type="transmembrane region" description="Helical" evidence="13">
    <location>
        <begin position="14"/>
        <end position="34"/>
    </location>
</feature>
<evidence type="ECO:0000256" key="3">
    <source>
        <dbReference type="ARBA" id="ARBA00022692"/>
    </source>
</evidence>
<organism evidence="14 15">
    <name type="scientific">Paracidovorax wautersii</name>
    <dbReference type="NCBI Taxonomy" id="1177982"/>
    <lineage>
        <taxon>Bacteria</taxon>
        <taxon>Pseudomonadati</taxon>
        <taxon>Pseudomonadota</taxon>
        <taxon>Betaproteobacteria</taxon>
        <taxon>Burkholderiales</taxon>
        <taxon>Comamonadaceae</taxon>
        <taxon>Paracidovorax</taxon>
    </lineage>
</organism>
<evidence type="ECO:0000313" key="15">
    <source>
        <dbReference type="Proteomes" id="UP000199119"/>
    </source>
</evidence>
<dbReference type="AlphaFoldDB" id="A0A1I2BST1"/>
<reference evidence="15" key="1">
    <citation type="submission" date="2016-10" db="EMBL/GenBank/DDBJ databases">
        <authorList>
            <person name="Varghese N."/>
            <person name="Submissions S."/>
        </authorList>
    </citation>
    <scope>NUCLEOTIDE SEQUENCE [LARGE SCALE GENOMIC DNA]</scope>
    <source>
        <strain evidence="15">DSM 27981</strain>
    </source>
</reference>
<evidence type="ECO:0000256" key="9">
    <source>
        <dbReference type="ARBA" id="ARBA00023136"/>
    </source>
</evidence>
<feature type="transmembrane region" description="Helical" evidence="13">
    <location>
        <begin position="189"/>
        <end position="210"/>
    </location>
</feature>
<keyword evidence="9 13" id="KW-0472">Membrane</keyword>
<name>A0A1I2BST1_9BURK</name>
<accession>A0A1I2BST1</accession>
<evidence type="ECO:0000256" key="11">
    <source>
        <dbReference type="ARBA" id="ARBA00023444"/>
    </source>
</evidence>
<gene>
    <name evidence="14" type="ORF">SAMN04489711_103178</name>
</gene>
<evidence type="ECO:0000256" key="12">
    <source>
        <dbReference type="SAM" id="MobiDB-lite"/>
    </source>
</evidence>
<evidence type="ECO:0000256" key="5">
    <source>
        <dbReference type="ARBA" id="ARBA00022989"/>
    </source>
</evidence>
<feature type="transmembrane region" description="Helical" evidence="13">
    <location>
        <begin position="46"/>
        <end position="65"/>
    </location>
</feature>
<feature type="transmembrane region" description="Helical" evidence="13">
    <location>
        <begin position="362"/>
        <end position="381"/>
    </location>
</feature>
<feature type="transmembrane region" description="Helical" evidence="13">
    <location>
        <begin position="231"/>
        <end position="252"/>
    </location>
</feature>
<evidence type="ECO:0000256" key="2">
    <source>
        <dbReference type="ARBA" id="ARBA00022475"/>
    </source>
</evidence>
<evidence type="ECO:0000256" key="8">
    <source>
        <dbReference type="ARBA" id="ARBA00023133"/>
    </source>
</evidence>
<sequence>MNDVQQPLYDLAPLLRLMLLGALIALGPLAWVWLRNRRSSPLRRVQALTVLTLFLTFDLVMFGAFTRLTDSGLGCPDWPGCYGNASPVGAHAEISAAQQAMPTGPVTHGKAWVEMIHRYLATSVGVLIIVLTVIAWRQWRRARRSGGDGEGGGSVAAPGPALSPWWPTATLVWVCLQGAFGALTVTMKLFPAIVTLHLIGGIVLLALLCVQAVRQTQAALGTARLPIGSGLRWLLAGTTALLALQVVLGGWVSTNYAVLACTTFPTCHGSWWPDMAFAEGFEIWRPLGMLQDGSNISFAGLTAIHYVHRLAAYVVLAALALLVWRLRRARALPSQARWLAGLALMQFATGLSNVVLDWPLVAAVLHTGGAAALVVVLTWALTSSRAALPGEVADNASLFPPADPVPPSTSTPAPSHGATRISA</sequence>
<evidence type="ECO:0000256" key="4">
    <source>
        <dbReference type="ARBA" id="ARBA00022723"/>
    </source>
</evidence>
<keyword evidence="5 13" id="KW-1133">Transmembrane helix</keyword>
<feature type="region of interest" description="Disordered" evidence="12">
    <location>
        <begin position="399"/>
        <end position="423"/>
    </location>
</feature>
<dbReference type="PANTHER" id="PTHR35457">
    <property type="entry name" value="HEME A SYNTHASE"/>
    <property type="match status" value="1"/>
</dbReference>
<feature type="transmembrane region" description="Helical" evidence="13">
    <location>
        <begin position="306"/>
        <end position="326"/>
    </location>
</feature>
<dbReference type="OrthoDB" id="1447144at2"/>
<keyword evidence="15" id="KW-1185">Reference proteome</keyword>
<evidence type="ECO:0000256" key="1">
    <source>
        <dbReference type="ARBA" id="ARBA00004141"/>
    </source>
</evidence>
<keyword evidence="6" id="KW-0560">Oxidoreductase</keyword>
<comment type="subcellular location">
    <subcellularLocation>
        <location evidence="1">Membrane</location>
        <topology evidence="1">Multi-pass membrane protein</topology>
    </subcellularLocation>
</comment>
<dbReference type="GO" id="GO:0016491">
    <property type="term" value="F:oxidoreductase activity"/>
    <property type="evidence" value="ECO:0007669"/>
    <property type="project" value="UniProtKB-KW"/>
</dbReference>
<dbReference type="GO" id="GO:0046872">
    <property type="term" value="F:metal ion binding"/>
    <property type="evidence" value="ECO:0007669"/>
    <property type="project" value="UniProtKB-KW"/>
</dbReference>
<dbReference type="PANTHER" id="PTHR35457:SF1">
    <property type="entry name" value="HEME A SYNTHASE"/>
    <property type="match status" value="1"/>
</dbReference>
<dbReference type="Proteomes" id="UP000199119">
    <property type="component" value="Unassembled WGS sequence"/>
</dbReference>
<dbReference type="EMBL" id="FONX01000003">
    <property type="protein sequence ID" value="SFE59124.1"/>
    <property type="molecule type" value="Genomic_DNA"/>
</dbReference>
<dbReference type="GO" id="GO:0006784">
    <property type="term" value="P:heme A biosynthetic process"/>
    <property type="evidence" value="ECO:0007669"/>
    <property type="project" value="InterPro"/>
</dbReference>
<feature type="transmembrane region" description="Helical" evidence="13">
    <location>
        <begin position="165"/>
        <end position="183"/>
    </location>
</feature>
<keyword evidence="8" id="KW-0350">Heme biosynthesis</keyword>
<feature type="compositionally biased region" description="Low complexity" evidence="12">
    <location>
        <begin position="410"/>
        <end position="423"/>
    </location>
</feature>
<dbReference type="STRING" id="1177982.SAMN04489711_103178"/>
<evidence type="ECO:0000256" key="13">
    <source>
        <dbReference type="SAM" id="Phobius"/>
    </source>
</evidence>
<dbReference type="InterPro" id="IPR050450">
    <property type="entry name" value="COX15/CtaA_HemeA_synthase"/>
</dbReference>
<proteinExistence type="predicted"/>
<evidence type="ECO:0000313" key="14">
    <source>
        <dbReference type="EMBL" id="SFE59124.1"/>
    </source>
</evidence>
<dbReference type="GO" id="GO:0016020">
    <property type="term" value="C:membrane"/>
    <property type="evidence" value="ECO:0007669"/>
    <property type="project" value="UniProtKB-SubCell"/>
</dbReference>
<evidence type="ECO:0000256" key="7">
    <source>
        <dbReference type="ARBA" id="ARBA00023004"/>
    </source>
</evidence>
<evidence type="ECO:0000256" key="10">
    <source>
        <dbReference type="ARBA" id="ARBA00023157"/>
    </source>
</evidence>
<keyword evidence="10" id="KW-1015">Disulfide bond</keyword>
<evidence type="ECO:0000256" key="6">
    <source>
        <dbReference type="ARBA" id="ARBA00023002"/>
    </source>
</evidence>
<keyword evidence="4" id="KW-0479">Metal-binding</keyword>
<keyword evidence="7" id="KW-0408">Iron</keyword>
<dbReference type="RefSeq" id="WP_092938486.1">
    <property type="nucleotide sequence ID" value="NZ_FONX01000003.1"/>
</dbReference>
<keyword evidence="3 13" id="KW-0812">Transmembrane</keyword>
<feature type="transmembrane region" description="Helical" evidence="13">
    <location>
        <begin position="116"/>
        <end position="136"/>
    </location>
</feature>